<dbReference type="InterPro" id="IPR029044">
    <property type="entry name" value="Nucleotide-diphossugar_trans"/>
</dbReference>
<dbReference type="CDD" id="cd04182">
    <property type="entry name" value="GT_2_like_f"/>
    <property type="match status" value="1"/>
</dbReference>
<accession>A0A7Y7IWC3</accession>
<dbReference type="GO" id="GO:0016779">
    <property type="term" value="F:nucleotidyltransferase activity"/>
    <property type="evidence" value="ECO:0007669"/>
    <property type="project" value="UniProtKB-ARBA"/>
</dbReference>
<evidence type="ECO:0000256" key="1">
    <source>
        <dbReference type="ARBA" id="ARBA00022842"/>
    </source>
</evidence>
<gene>
    <name evidence="3" type="ORF">HUK84_07800</name>
</gene>
<dbReference type="SUPFAM" id="SSF53448">
    <property type="entry name" value="Nucleotide-diphospho-sugar transferases"/>
    <property type="match status" value="1"/>
</dbReference>
<dbReference type="InterPro" id="IPR025877">
    <property type="entry name" value="MobA-like_NTP_Trfase"/>
</dbReference>
<proteinExistence type="predicted"/>
<name>A0A7Y7IWC3_9PROT</name>
<dbReference type="RefSeq" id="WP_176639781.1">
    <property type="nucleotide sequence ID" value="NZ_JABXXP010000108.1"/>
</dbReference>
<dbReference type="PANTHER" id="PTHR43777">
    <property type="entry name" value="MOLYBDENUM COFACTOR CYTIDYLYLTRANSFERASE"/>
    <property type="match status" value="1"/>
</dbReference>
<dbReference type="Pfam" id="PF12804">
    <property type="entry name" value="NTP_transf_3"/>
    <property type="match status" value="1"/>
</dbReference>
<organism evidence="3 4">
    <name type="scientific">Nguyenibacter vanlangensis</name>
    <dbReference type="NCBI Taxonomy" id="1216886"/>
    <lineage>
        <taxon>Bacteria</taxon>
        <taxon>Pseudomonadati</taxon>
        <taxon>Pseudomonadota</taxon>
        <taxon>Alphaproteobacteria</taxon>
        <taxon>Acetobacterales</taxon>
        <taxon>Acetobacteraceae</taxon>
        <taxon>Nguyenibacter</taxon>
    </lineage>
</organism>
<sequence length="206" mass="21925">MTTRPRSVAAILLAAGRSTRTGARHKLLASDRAGVPMVVRTLRALCTSPARPIIVVLGHRADDLRAVIAAHAPYEQDVTTCLAADHADGLSASLRAGVREAARHRPSGVLICLGDMPGLKPDLVARLIACHREAAAPAIVPVHGGRHGHPALWDRAMIPELIALRGDQGARGLIRALGTRVRTLDADPSIHQDFDTAEQLDDFARS</sequence>
<dbReference type="EMBL" id="JABXXP010000108">
    <property type="protein sequence ID" value="NVN11040.1"/>
    <property type="molecule type" value="Genomic_DNA"/>
</dbReference>
<keyword evidence="1" id="KW-0460">Magnesium</keyword>
<dbReference type="Proteomes" id="UP000534870">
    <property type="component" value="Unassembled WGS sequence"/>
</dbReference>
<reference evidence="3 4" key="1">
    <citation type="submission" date="2020-06" db="EMBL/GenBank/DDBJ databases">
        <title>Description of novel acetic acid bacteria.</title>
        <authorList>
            <person name="Sombolestani A."/>
        </authorList>
    </citation>
    <scope>NUCLEOTIDE SEQUENCE [LARGE SCALE GENOMIC DNA]</scope>
    <source>
        <strain evidence="3 4">LMG 31431</strain>
    </source>
</reference>
<comment type="caution">
    <text evidence="3">The sequence shown here is derived from an EMBL/GenBank/DDBJ whole genome shotgun (WGS) entry which is preliminary data.</text>
</comment>
<dbReference type="Gene3D" id="3.90.550.10">
    <property type="entry name" value="Spore Coat Polysaccharide Biosynthesis Protein SpsA, Chain A"/>
    <property type="match status" value="1"/>
</dbReference>
<dbReference type="PANTHER" id="PTHR43777:SF1">
    <property type="entry name" value="MOLYBDENUM COFACTOR CYTIDYLYLTRANSFERASE"/>
    <property type="match status" value="1"/>
</dbReference>
<evidence type="ECO:0000259" key="2">
    <source>
        <dbReference type="Pfam" id="PF12804"/>
    </source>
</evidence>
<keyword evidence="3" id="KW-0808">Transferase</keyword>
<feature type="domain" description="MobA-like NTP transferase" evidence="2">
    <location>
        <begin position="10"/>
        <end position="177"/>
    </location>
</feature>
<evidence type="ECO:0000313" key="3">
    <source>
        <dbReference type="EMBL" id="NVN11040.1"/>
    </source>
</evidence>
<evidence type="ECO:0000313" key="4">
    <source>
        <dbReference type="Proteomes" id="UP000534870"/>
    </source>
</evidence>
<protein>
    <submittedName>
        <fullName evidence="3">Nucleotidyltransferase family protein</fullName>
    </submittedName>
</protein>
<dbReference type="AlphaFoldDB" id="A0A7Y7IWC3"/>